<dbReference type="GeneID" id="26736351"/>
<dbReference type="AlphaFoldDB" id="A0A0U3E857"/>
<name>A0A0U3E857_9EURY</name>
<dbReference type="OrthoDB" id="78194at2157"/>
<dbReference type="InterPro" id="IPR019277">
    <property type="entry name" value="DUF2304"/>
</dbReference>
<dbReference type="PATRIC" id="fig|230361.4.peg.1447"/>
<keyword evidence="1" id="KW-0472">Membrane</keyword>
<evidence type="ECO:0000256" key="1">
    <source>
        <dbReference type="SAM" id="Phobius"/>
    </source>
</evidence>
<evidence type="ECO:0000313" key="3">
    <source>
        <dbReference type="Proteomes" id="UP000067738"/>
    </source>
</evidence>
<accession>A0A0U3E857</accession>
<dbReference type="RefSeq" id="WP_058739436.1">
    <property type="nucleotide sequence ID" value="NZ_CP011266.1"/>
</dbReference>
<dbReference type="Proteomes" id="UP000067738">
    <property type="component" value="Chromosome"/>
</dbReference>
<reference evidence="2 3" key="1">
    <citation type="submission" date="2015-04" db="EMBL/GenBank/DDBJ databases">
        <title>The complete genome sequence of the rumen methanogen Methanobrevibacter millerae SM9.</title>
        <authorList>
            <person name="Leahy S.C."/>
            <person name="Kelly W.J."/>
            <person name="Pacheco D.M."/>
            <person name="Li D."/>
            <person name="Altermann E."/>
            <person name="Attwood G.T."/>
        </authorList>
    </citation>
    <scope>NUCLEOTIDE SEQUENCE [LARGE SCALE GENOMIC DNA]</scope>
    <source>
        <strain evidence="2 3">SM9</strain>
    </source>
</reference>
<dbReference type="EMBL" id="CP011266">
    <property type="protein sequence ID" value="ALT69184.1"/>
    <property type="molecule type" value="Genomic_DNA"/>
</dbReference>
<feature type="transmembrane region" description="Helical" evidence="1">
    <location>
        <begin position="31"/>
        <end position="49"/>
    </location>
</feature>
<evidence type="ECO:0000313" key="2">
    <source>
        <dbReference type="EMBL" id="ALT69184.1"/>
    </source>
</evidence>
<feature type="transmembrane region" description="Helical" evidence="1">
    <location>
        <begin position="69"/>
        <end position="88"/>
    </location>
</feature>
<sequence length="115" mass="13450">MYLYALIFPIISVIAIIWFITRYLKGKNSFATVVLWSIFWIVVSLFAIFPDISITFARLFGITRGLDFIIILVFVILFYTILKLYFIVDKMQNNLNTLVKEVALNNEINVDDEEE</sequence>
<keyword evidence="3" id="KW-1185">Reference proteome</keyword>
<evidence type="ECO:0008006" key="4">
    <source>
        <dbReference type="Google" id="ProtNLM"/>
    </source>
</evidence>
<keyword evidence="1" id="KW-0812">Transmembrane</keyword>
<dbReference type="Pfam" id="PF10066">
    <property type="entry name" value="DUF2304"/>
    <property type="match status" value="1"/>
</dbReference>
<keyword evidence="1" id="KW-1133">Transmembrane helix</keyword>
<gene>
    <name evidence="2" type="ORF">sm9_1403</name>
</gene>
<dbReference type="KEGG" id="mmil:sm9_1403"/>
<feature type="transmembrane region" description="Helical" evidence="1">
    <location>
        <begin position="6"/>
        <end position="24"/>
    </location>
</feature>
<protein>
    <recommendedName>
        <fullName evidence="4">DUF2304 domain-containing protein</fullName>
    </recommendedName>
</protein>
<organism evidence="2 3">
    <name type="scientific">Methanobrevibacter millerae</name>
    <dbReference type="NCBI Taxonomy" id="230361"/>
    <lineage>
        <taxon>Archaea</taxon>
        <taxon>Methanobacteriati</taxon>
        <taxon>Methanobacteriota</taxon>
        <taxon>Methanomada group</taxon>
        <taxon>Methanobacteria</taxon>
        <taxon>Methanobacteriales</taxon>
        <taxon>Methanobacteriaceae</taxon>
        <taxon>Methanobrevibacter</taxon>
    </lineage>
</organism>
<proteinExistence type="predicted"/>